<name>A0A8B8GN06_9HEMI</name>
<evidence type="ECO:0000313" key="8">
    <source>
        <dbReference type="RefSeq" id="XP_025424376.1"/>
    </source>
</evidence>
<dbReference type="GO" id="GO:0005739">
    <property type="term" value="C:mitochondrion"/>
    <property type="evidence" value="ECO:0007669"/>
    <property type="project" value="TreeGrafter"/>
</dbReference>
<sequence>MDYVAAIDIGTSNLKCQIFSSDFHVMGSSIQKVNILKPFQGWEEINPNELQSGVKQVLQNALKDADLKSNNIKSIGLSTQRNTFITWNKTTGEPYHNFITWGDARSNIIVKQLNKSLTFKVVKYISKILYLIFAKKQFKIAKSFTFSNVQILPKLLWLLQNNRKFRQDMKNDNVQFGTLDTWLLYQASNRKMHITDISCASATGLFNLFTMSWMPNFMFQYFGITCTILPSVCNSNLSTFLVENNVTCKISNITIACSVADQSASLYGTGSFSKYTAKVTMGTGMFLDINCGASPEVCLGYFPLVGWAFNEDICFSLEAVDYNSGSLIQLGKSIGGFNNSKELNMLKQGNACLTNNVLFVLPEFEPSKSMRKDYSFIGVTSSTTKSDLTMSILESFAFRIKKILDNYHNEMPQMVLNTLWVDGGVSRNDYICQTIANVTSTTVIRMKNNNRTEVSCLGAAFMAGLSSGVWKNKNELENFRSKSDQKFIPNNNDSFINEYKYIRWLYNQKCLY</sequence>
<dbReference type="FunFam" id="3.30.420.40:FF:000102">
    <property type="entry name" value="Putative glycerol kinase 5"/>
    <property type="match status" value="1"/>
</dbReference>
<feature type="domain" description="Carbohydrate kinase FGGY C-terminal" evidence="5">
    <location>
        <begin position="370"/>
        <end position="465"/>
    </location>
</feature>
<gene>
    <name evidence="7 8" type="primary">LOC112693496</name>
</gene>
<dbReference type="AlphaFoldDB" id="A0A8B8GN06"/>
<dbReference type="InterPro" id="IPR043129">
    <property type="entry name" value="ATPase_NBD"/>
</dbReference>
<organism evidence="6 7">
    <name type="scientific">Sipha flava</name>
    <name type="common">yellow sugarcane aphid</name>
    <dbReference type="NCBI Taxonomy" id="143950"/>
    <lineage>
        <taxon>Eukaryota</taxon>
        <taxon>Metazoa</taxon>
        <taxon>Ecdysozoa</taxon>
        <taxon>Arthropoda</taxon>
        <taxon>Hexapoda</taxon>
        <taxon>Insecta</taxon>
        <taxon>Pterygota</taxon>
        <taxon>Neoptera</taxon>
        <taxon>Paraneoptera</taxon>
        <taxon>Hemiptera</taxon>
        <taxon>Sternorrhyncha</taxon>
        <taxon>Aphidomorpha</taxon>
        <taxon>Aphidoidea</taxon>
        <taxon>Aphididae</taxon>
        <taxon>Sipha</taxon>
    </lineage>
</organism>
<keyword evidence="2" id="KW-0808">Transferase</keyword>
<evidence type="ECO:0000256" key="1">
    <source>
        <dbReference type="ARBA" id="ARBA00009156"/>
    </source>
</evidence>
<dbReference type="InterPro" id="IPR000577">
    <property type="entry name" value="Carb_kinase_FGGY"/>
</dbReference>
<comment type="similarity">
    <text evidence="1">Belongs to the FGGY kinase family.</text>
</comment>
<dbReference type="Pfam" id="PF00370">
    <property type="entry name" value="FGGY_N"/>
    <property type="match status" value="1"/>
</dbReference>
<dbReference type="OrthoDB" id="6278781at2759"/>
<accession>A0A8B8GN06</accession>
<keyword evidence="6" id="KW-1185">Reference proteome</keyword>
<dbReference type="PIRSF" id="PIRSF000538">
    <property type="entry name" value="GlpK"/>
    <property type="match status" value="1"/>
</dbReference>
<evidence type="ECO:0000259" key="4">
    <source>
        <dbReference type="Pfam" id="PF00370"/>
    </source>
</evidence>
<evidence type="ECO:0000256" key="3">
    <source>
        <dbReference type="ARBA" id="ARBA00022777"/>
    </source>
</evidence>
<dbReference type="PANTHER" id="PTHR10196">
    <property type="entry name" value="SUGAR KINASE"/>
    <property type="match status" value="1"/>
</dbReference>
<protein>
    <submittedName>
        <fullName evidence="7 8">Glycerol kinase 5 isoform X1</fullName>
    </submittedName>
</protein>
<dbReference type="GO" id="GO:0006641">
    <property type="term" value="P:triglyceride metabolic process"/>
    <property type="evidence" value="ECO:0007669"/>
    <property type="project" value="TreeGrafter"/>
</dbReference>
<dbReference type="Proteomes" id="UP000694846">
    <property type="component" value="Unplaced"/>
</dbReference>
<feature type="domain" description="Carbohydrate kinase FGGY N-terminal" evidence="4">
    <location>
        <begin position="3"/>
        <end position="268"/>
    </location>
</feature>
<evidence type="ECO:0000256" key="2">
    <source>
        <dbReference type="ARBA" id="ARBA00022679"/>
    </source>
</evidence>
<reference evidence="7 8" key="1">
    <citation type="submission" date="2025-04" db="UniProtKB">
        <authorList>
            <consortium name="RefSeq"/>
        </authorList>
    </citation>
    <scope>IDENTIFICATION</scope>
    <source>
        <tissue evidence="7 8">Whole body</tissue>
    </source>
</reference>
<dbReference type="Gene3D" id="3.30.420.40">
    <property type="match status" value="2"/>
</dbReference>
<evidence type="ECO:0000313" key="6">
    <source>
        <dbReference type="Proteomes" id="UP000694846"/>
    </source>
</evidence>
<evidence type="ECO:0000259" key="5">
    <source>
        <dbReference type="Pfam" id="PF02782"/>
    </source>
</evidence>
<dbReference type="GO" id="GO:0016301">
    <property type="term" value="F:kinase activity"/>
    <property type="evidence" value="ECO:0007669"/>
    <property type="project" value="UniProtKB-KW"/>
</dbReference>
<dbReference type="InterPro" id="IPR018485">
    <property type="entry name" value="FGGY_C"/>
</dbReference>
<dbReference type="GO" id="GO:0046167">
    <property type="term" value="P:glycerol-3-phosphate biosynthetic process"/>
    <property type="evidence" value="ECO:0007669"/>
    <property type="project" value="TreeGrafter"/>
</dbReference>
<proteinExistence type="inferred from homology"/>
<dbReference type="GO" id="GO:0006071">
    <property type="term" value="P:glycerol metabolic process"/>
    <property type="evidence" value="ECO:0007669"/>
    <property type="project" value="TreeGrafter"/>
</dbReference>
<keyword evidence="3 7" id="KW-0418">Kinase</keyword>
<dbReference type="PANTHER" id="PTHR10196:SF68">
    <property type="entry name" value="GLYCEROL KINASE 5-RELATED"/>
    <property type="match status" value="1"/>
</dbReference>
<dbReference type="Pfam" id="PF02782">
    <property type="entry name" value="FGGY_C"/>
    <property type="match status" value="1"/>
</dbReference>
<dbReference type="InterPro" id="IPR018484">
    <property type="entry name" value="FGGY_N"/>
</dbReference>
<dbReference type="GeneID" id="112693496"/>
<dbReference type="SUPFAM" id="SSF53067">
    <property type="entry name" value="Actin-like ATPase domain"/>
    <property type="match status" value="2"/>
</dbReference>
<dbReference type="RefSeq" id="XP_025424376.1">
    <property type="nucleotide sequence ID" value="XM_025568591.1"/>
</dbReference>
<evidence type="ECO:0000313" key="7">
    <source>
        <dbReference type="RefSeq" id="XP_025424375.1"/>
    </source>
</evidence>
<dbReference type="RefSeq" id="XP_025424375.1">
    <property type="nucleotide sequence ID" value="XM_025568590.1"/>
</dbReference>